<keyword evidence="3" id="KW-1185">Reference proteome</keyword>
<evidence type="ECO:0000313" key="3">
    <source>
        <dbReference type="Proteomes" id="UP001589683"/>
    </source>
</evidence>
<dbReference type="InterPro" id="IPR052564">
    <property type="entry name" value="N-acetyltrans/Recomb-assoc"/>
</dbReference>
<dbReference type="CDD" id="cd04301">
    <property type="entry name" value="NAT_SF"/>
    <property type="match status" value="1"/>
</dbReference>
<feature type="domain" description="N-acetyltransferase" evidence="1">
    <location>
        <begin position="3"/>
        <end position="153"/>
    </location>
</feature>
<dbReference type="GO" id="GO:0016746">
    <property type="term" value="F:acyltransferase activity"/>
    <property type="evidence" value="ECO:0007669"/>
    <property type="project" value="UniProtKB-KW"/>
</dbReference>
<dbReference type="InterPro" id="IPR016181">
    <property type="entry name" value="Acyl_CoA_acyltransferase"/>
</dbReference>
<gene>
    <name evidence="2" type="ORF">ACFFUT_00505</name>
</gene>
<keyword evidence="2" id="KW-0012">Acyltransferase</keyword>
<reference evidence="2 3" key="1">
    <citation type="submission" date="2024-09" db="EMBL/GenBank/DDBJ databases">
        <authorList>
            <person name="Sun Q."/>
            <person name="Mori K."/>
        </authorList>
    </citation>
    <scope>NUCLEOTIDE SEQUENCE [LARGE SCALE GENOMIC DNA]</scope>
    <source>
        <strain evidence="2 3">CECT 8726</strain>
    </source>
</reference>
<dbReference type="Proteomes" id="UP001589683">
    <property type="component" value="Unassembled WGS sequence"/>
</dbReference>
<dbReference type="PANTHER" id="PTHR43451">
    <property type="entry name" value="ACETYLTRANSFERASE (GNAT) FAMILY PROTEIN"/>
    <property type="match status" value="1"/>
</dbReference>
<evidence type="ECO:0000259" key="1">
    <source>
        <dbReference type="PROSITE" id="PS51186"/>
    </source>
</evidence>
<evidence type="ECO:0000313" key="2">
    <source>
        <dbReference type="EMBL" id="MFB9230263.1"/>
    </source>
</evidence>
<accession>A0ABV5J9Y9</accession>
<dbReference type="InterPro" id="IPR000182">
    <property type="entry name" value="GNAT_dom"/>
</dbReference>
<dbReference type="PANTHER" id="PTHR43451:SF1">
    <property type="entry name" value="ACETYLTRANSFERASE"/>
    <property type="match status" value="1"/>
</dbReference>
<comment type="caution">
    <text evidence="2">The sequence shown here is derived from an EMBL/GenBank/DDBJ whole genome shotgun (WGS) entry which is preliminary data.</text>
</comment>
<dbReference type="RefSeq" id="WP_213888532.1">
    <property type="nucleotide sequence ID" value="NZ_JAGFNU010000004.1"/>
</dbReference>
<dbReference type="PROSITE" id="PS51186">
    <property type="entry name" value="GNAT"/>
    <property type="match status" value="1"/>
</dbReference>
<name>A0ABV5J9Y9_9RHOB</name>
<protein>
    <submittedName>
        <fullName evidence="2">GNAT family N-acetyltransferase</fullName>
        <ecNumber evidence="2">2.3.-.-</ecNumber>
    </submittedName>
</protein>
<dbReference type="Pfam" id="PF13673">
    <property type="entry name" value="Acetyltransf_10"/>
    <property type="match status" value="1"/>
</dbReference>
<proteinExistence type="predicted"/>
<keyword evidence="2" id="KW-0808">Transferase</keyword>
<organism evidence="2 3">
    <name type="scientific">Pseudohalocynthiibacter aestuariivivens</name>
    <dbReference type="NCBI Taxonomy" id="1591409"/>
    <lineage>
        <taxon>Bacteria</taxon>
        <taxon>Pseudomonadati</taxon>
        <taxon>Pseudomonadota</taxon>
        <taxon>Alphaproteobacteria</taxon>
        <taxon>Rhodobacterales</taxon>
        <taxon>Paracoccaceae</taxon>
        <taxon>Pseudohalocynthiibacter</taxon>
    </lineage>
</organism>
<dbReference type="EC" id="2.3.-.-" evidence="2"/>
<dbReference type="EMBL" id="JBHMEA010000006">
    <property type="protein sequence ID" value="MFB9230263.1"/>
    <property type="molecule type" value="Genomic_DNA"/>
</dbReference>
<dbReference type="Gene3D" id="3.40.630.30">
    <property type="match status" value="1"/>
</dbReference>
<sequence length="156" mass="17968">MKLHIRASGPEDDDALHHIYFRAVREGTAQFYTQEQRIAWAPSEKRQKPFDAALICWVAEDEAQPVGFVAVEPGGYLDLAFVLPEYIGRGVAKALYCEVLEWADKEGLDRLTVHASHQARRFFLRQGWTIDYAETVERNSQKLERFAMSLMLKNPR</sequence>
<dbReference type="SUPFAM" id="SSF55729">
    <property type="entry name" value="Acyl-CoA N-acyltransferases (Nat)"/>
    <property type="match status" value="1"/>
</dbReference>